<dbReference type="eggNOG" id="COG1807">
    <property type="taxonomic scope" value="Bacteria"/>
</dbReference>
<accession>D1C7Q5</accession>
<evidence type="ECO:0000256" key="6">
    <source>
        <dbReference type="ARBA" id="ARBA00022989"/>
    </source>
</evidence>
<dbReference type="GO" id="GO:0016763">
    <property type="term" value="F:pentosyltransferase activity"/>
    <property type="evidence" value="ECO:0007669"/>
    <property type="project" value="TreeGrafter"/>
</dbReference>
<reference evidence="11" key="1">
    <citation type="submission" date="2009-11" db="EMBL/GenBank/DDBJ databases">
        <title>The complete chromosome 1 of Sphaerobacter thermophilus DSM 20745.</title>
        <authorList>
            <person name="Lucas S."/>
            <person name="Copeland A."/>
            <person name="Lapidus A."/>
            <person name="Glavina del Rio T."/>
            <person name="Dalin E."/>
            <person name="Tice H."/>
            <person name="Bruce D."/>
            <person name="Goodwin L."/>
            <person name="Pitluck S."/>
            <person name="Kyrpides N."/>
            <person name="Mavromatis K."/>
            <person name="Ivanova N."/>
            <person name="Mikhailova N."/>
            <person name="LaButti K.M."/>
            <person name="Clum A."/>
            <person name="Sun H.I."/>
            <person name="Brettin T."/>
            <person name="Detter J.C."/>
            <person name="Han C."/>
            <person name="Larimer F."/>
            <person name="Land M."/>
            <person name="Hauser L."/>
            <person name="Markowitz V."/>
            <person name="Cheng J.F."/>
            <person name="Hugenholtz P."/>
            <person name="Woyke T."/>
            <person name="Wu D."/>
            <person name="Steenblock K."/>
            <person name="Schneider S."/>
            <person name="Pukall R."/>
            <person name="Goeker M."/>
            <person name="Klenk H.P."/>
            <person name="Eisen J.A."/>
        </authorList>
    </citation>
    <scope>NUCLEOTIDE SEQUENCE [LARGE SCALE GENOMIC DNA]</scope>
    <source>
        <strain evidence="11">ATCC 49802 / DSM 20745 / S 6022</strain>
    </source>
</reference>
<dbReference type="EMBL" id="CP001823">
    <property type="protein sequence ID" value="ACZ37888.1"/>
    <property type="molecule type" value="Genomic_DNA"/>
</dbReference>
<dbReference type="PANTHER" id="PTHR33908">
    <property type="entry name" value="MANNOSYLTRANSFERASE YKCB-RELATED"/>
    <property type="match status" value="1"/>
</dbReference>
<feature type="transmembrane region" description="Helical" evidence="8">
    <location>
        <begin position="171"/>
        <end position="202"/>
    </location>
</feature>
<evidence type="ECO:0000256" key="4">
    <source>
        <dbReference type="ARBA" id="ARBA00022679"/>
    </source>
</evidence>
<dbReference type="GO" id="GO:0005886">
    <property type="term" value="C:plasma membrane"/>
    <property type="evidence" value="ECO:0007669"/>
    <property type="project" value="UniProtKB-SubCell"/>
</dbReference>
<feature type="domain" description="Glycosyltransferase RgtA/B/C/D-like" evidence="9">
    <location>
        <begin position="76"/>
        <end position="228"/>
    </location>
</feature>
<dbReference type="Pfam" id="PF13231">
    <property type="entry name" value="PMT_2"/>
    <property type="match status" value="1"/>
</dbReference>
<dbReference type="Proteomes" id="UP000002027">
    <property type="component" value="Chromosome 1"/>
</dbReference>
<proteinExistence type="predicted"/>
<feature type="transmembrane region" description="Helical" evidence="8">
    <location>
        <begin position="147"/>
        <end position="165"/>
    </location>
</feature>
<organism evidence="10 11">
    <name type="scientific">Sphaerobacter thermophilus (strain ATCC 49802 / DSM 20745 / KCCM 41009 / NCIMB 13125 / S 6022)</name>
    <dbReference type="NCBI Taxonomy" id="479434"/>
    <lineage>
        <taxon>Bacteria</taxon>
        <taxon>Pseudomonadati</taxon>
        <taxon>Thermomicrobiota</taxon>
        <taxon>Thermomicrobia</taxon>
        <taxon>Sphaerobacterales</taxon>
        <taxon>Sphaerobacterineae</taxon>
        <taxon>Sphaerobacteraceae</taxon>
        <taxon>Sphaerobacter</taxon>
    </lineage>
</organism>
<keyword evidence="3" id="KW-0328">Glycosyltransferase</keyword>
<evidence type="ECO:0000259" key="9">
    <source>
        <dbReference type="Pfam" id="PF13231"/>
    </source>
</evidence>
<evidence type="ECO:0000256" key="5">
    <source>
        <dbReference type="ARBA" id="ARBA00022692"/>
    </source>
</evidence>
<keyword evidence="11" id="KW-1185">Reference proteome</keyword>
<name>D1C7Q5_SPHTD</name>
<sequence length="625" mass="68204">MRRWGRLAERRRAAWEVAALLAITALAATARLWDLGAIGLRGDEAVYAGQAAVLAGDQELKRYFMLMSRGNSNFLLYQYVLAAVYWLFGVTDVLARVVAAVFSMLAVPVTYAIGRTLYGRATGLIAALLLAVSGYAIFLGRLALLDSTLTFCVALAIYCGARWVCGGGDRWLYAFAAAAGFAVDAKVTGVLVLPVLGLVLLLTHGYSRLTVRSVAISAVVFLVCLAPAFYQLFKYGSLYFAFLGDSIRRVSHVPWYYYPRVLAHYDGYVLLVLAPVGLVVAAIRRSVGDIVLAAWILVIGVFQQTYPLKAFNYLLPLVPALALLGARALEQALGVVRRSWVPAAAAVTIVLAASLPPVWSAVHVDDYAGMREAAYWLKENTPPDAGVMTISQGSAQYVLAFYARRDAYPFGRFRLATILPGGTVVHPSLRSDATPRDWVVLWPPRLLASGDVSYLVFYTNAGDDPPEDPIVRSSTQRQFQRLVEDYGGELVHTVYHNREPRVWIYQVTKRLPQSEIAFSVERDAMRIEGRGFRLNAPVSLYYRGEFLAEVQADERGDFVTTVPVPATAGPVFYLVGVDSAGNYASTTGRHIWGDIAMEPDAGTTADVEPPPAVAQELGAANVRGE</sequence>
<gene>
    <name evidence="10" type="ordered locus">Sthe_0450</name>
</gene>
<evidence type="ECO:0000256" key="2">
    <source>
        <dbReference type="ARBA" id="ARBA00022475"/>
    </source>
</evidence>
<dbReference type="AlphaFoldDB" id="D1C7Q5"/>
<feature type="transmembrane region" description="Helical" evidence="8">
    <location>
        <begin position="214"/>
        <end position="233"/>
    </location>
</feature>
<protein>
    <submittedName>
        <fullName evidence="10">Glycosyl transferase family 39</fullName>
    </submittedName>
</protein>
<keyword evidence="7 8" id="KW-0472">Membrane</keyword>
<reference evidence="10 11" key="2">
    <citation type="journal article" date="2010" name="Stand. Genomic Sci.">
        <title>Complete genome sequence of Desulfohalobium retbaense type strain (HR(100)).</title>
        <authorList>
            <person name="Spring S."/>
            <person name="Nolan M."/>
            <person name="Lapidus A."/>
            <person name="Glavina Del Rio T."/>
            <person name="Copeland A."/>
            <person name="Tice H."/>
            <person name="Cheng J.F."/>
            <person name="Lucas S."/>
            <person name="Land M."/>
            <person name="Chen F."/>
            <person name="Bruce D."/>
            <person name="Goodwin L."/>
            <person name="Pitluck S."/>
            <person name="Ivanova N."/>
            <person name="Mavromatis K."/>
            <person name="Mikhailova N."/>
            <person name="Pati A."/>
            <person name="Chen A."/>
            <person name="Palaniappan K."/>
            <person name="Hauser L."/>
            <person name="Chang Y.J."/>
            <person name="Jeffries C.D."/>
            <person name="Munk C."/>
            <person name="Kiss H."/>
            <person name="Chain P."/>
            <person name="Han C."/>
            <person name="Brettin T."/>
            <person name="Detter J.C."/>
            <person name="Schuler E."/>
            <person name="Goker M."/>
            <person name="Rohde M."/>
            <person name="Bristow J."/>
            <person name="Eisen J.A."/>
            <person name="Markowitz V."/>
            <person name="Hugenholtz P."/>
            <person name="Kyrpides N.C."/>
            <person name="Klenk H.P."/>
        </authorList>
    </citation>
    <scope>NUCLEOTIDE SEQUENCE [LARGE SCALE GENOMIC DNA]</scope>
    <source>
        <strain evidence="11">ATCC 49802 / DSM 20745 / S 6022</strain>
    </source>
</reference>
<feature type="transmembrane region" description="Helical" evidence="8">
    <location>
        <begin position="120"/>
        <end position="140"/>
    </location>
</feature>
<dbReference type="InterPro" id="IPR038731">
    <property type="entry name" value="RgtA/B/C-like"/>
</dbReference>
<keyword evidence="4 10" id="KW-0808">Transferase</keyword>
<feature type="transmembrane region" description="Helical" evidence="8">
    <location>
        <begin position="290"/>
        <end position="307"/>
    </location>
</feature>
<dbReference type="RefSeq" id="WP_012870935.1">
    <property type="nucleotide sequence ID" value="NC_013523.1"/>
</dbReference>
<evidence type="ECO:0000256" key="1">
    <source>
        <dbReference type="ARBA" id="ARBA00004651"/>
    </source>
</evidence>
<keyword evidence="2" id="KW-1003">Cell membrane</keyword>
<evidence type="ECO:0000313" key="11">
    <source>
        <dbReference type="Proteomes" id="UP000002027"/>
    </source>
</evidence>
<dbReference type="KEGG" id="sti:Sthe_0450"/>
<evidence type="ECO:0000256" key="3">
    <source>
        <dbReference type="ARBA" id="ARBA00022676"/>
    </source>
</evidence>
<feature type="transmembrane region" description="Helical" evidence="8">
    <location>
        <begin position="97"/>
        <end position="114"/>
    </location>
</feature>
<dbReference type="HOGENOM" id="CLU_437366_0_0_0"/>
<feature type="transmembrane region" description="Helical" evidence="8">
    <location>
        <begin position="74"/>
        <end position="90"/>
    </location>
</feature>
<feature type="transmembrane region" description="Helical" evidence="8">
    <location>
        <begin position="265"/>
        <end position="283"/>
    </location>
</feature>
<evidence type="ECO:0000313" key="10">
    <source>
        <dbReference type="EMBL" id="ACZ37888.1"/>
    </source>
</evidence>
<dbReference type="PANTHER" id="PTHR33908:SF11">
    <property type="entry name" value="MEMBRANE PROTEIN"/>
    <property type="match status" value="1"/>
</dbReference>
<evidence type="ECO:0000256" key="7">
    <source>
        <dbReference type="ARBA" id="ARBA00023136"/>
    </source>
</evidence>
<keyword evidence="5 8" id="KW-0812">Transmembrane</keyword>
<dbReference type="InParanoid" id="D1C7Q5"/>
<dbReference type="STRING" id="479434.Sthe_0450"/>
<keyword evidence="6 8" id="KW-1133">Transmembrane helix</keyword>
<comment type="subcellular location">
    <subcellularLocation>
        <location evidence="1">Cell membrane</location>
        <topology evidence="1">Multi-pass membrane protein</topology>
    </subcellularLocation>
</comment>
<evidence type="ECO:0000256" key="8">
    <source>
        <dbReference type="SAM" id="Phobius"/>
    </source>
</evidence>
<dbReference type="GO" id="GO:0009103">
    <property type="term" value="P:lipopolysaccharide biosynthetic process"/>
    <property type="evidence" value="ECO:0007669"/>
    <property type="project" value="UniProtKB-ARBA"/>
</dbReference>
<dbReference type="InterPro" id="IPR050297">
    <property type="entry name" value="LipidA_mod_glycosyltrf_83"/>
</dbReference>
<dbReference type="OrthoDB" id="9815691at2"/>